<sequence length="62" mass="6999">MKFKSKKDILFSILILGTNALLIGVTFAGIAKGEMEKDEYWVPVLILIHGHLSLLALFWNQL</sequence>
<name>A0ABY5Y6F0_9FLAO</name>
<dbReference type="Proteomes" id="UP001059209">
    <property type="component" value="Chromosome"/>
</dbReference>
<dbReference type="RefSeq" id="WP_260572451.1">
    <property type="nucleotide sequence ID" value="NZ_CP104205.1"/>
</dbReference>
<proteinExistence type="predicted"/>
<feature type="transmembrane region" description="Helical" evidence="1">
    <location>
        <begin position="40"/>
        <end position="59"/>
    </location>
</feature>
<feature type="transmembrane region" description="Helical" evidence="1">
    <location>
        <begin position="9"/>
        <end position="28"/>
    </location>
</feature>
<gene>
    <name evidence="2" type="ORF">NYZ99_17205</name>
</gene>
<evidence type="ECO:0000256" key="1">
    <source>
        <dbReference type="SAM" id="Phobius"/>
    </source>
</evidence>
<evidence type="ECO:0000313" key="2">
    <source>
        <dbReference type="EMBL" id="UWX54593.1"/>
    </source>
</evidence>
<evidence type="ECO:0000313" key="3">
    <source>
        <dbReference type="Proteomes" id="UP001059209"/>
    </source>
</evidence>
<reference evidence="2" key="1">
    <citation type="submission" date="2022-09" db="EMBL/GenBank/DDBJ databases">
        <title>Maribacter litopenaei sp. nov., isolated from the intestinal tract of the Pacific White Shrimp, Litopenaeus vannamei.</title>
        <authorList>
            <person name="Kim S.Y."/>
            <person name="Hwang C.Y."/>
        </authorList>
    </citation>
    <scope>NUCLEOTIDE SEQUENCE</scope>
    <source>
        <strain evidence="2">HL-LV01</strain>
    </source>
</reference>
<accession>A0ABY5Y6F0</accession>
<organism evidence="2 3">
    <name type="scientific">Maribacter litopenaei</name>
    <dbReference type="NCBI Taxonomy" id="2976127"/>
    <lineage>
        <taxon>Bacteria</taxon>
        <taxon>Pseudomonadati</taxon>
        <taxon>Bacteroidota</taxon>
        <taxon>Flavobacteriia</taxon>
        <taxon>Flavobacteriales</taxon>
        <taxon>Flavobacteriaceae</taxon>
        <taxon>Maribacter</taxon>
    </lineage>
</organism>
<keyword evidence="1" id="KW-0812">Transmembrane</keyword>
<keyword evidence="3" id="KW-1185">Reference proteome</keyword>
<keyword evidence="1" id="KW-1133">Transmembrane helix</keyword>
<keyword evidence="1" id="KW-0472">Membrane</keyword>
<protein>
    <submittedName>
        <fullName evidence="2">Uncharacterized protein</fullName>
    </submittedName>
</protein>
<dbReference type="EMBL" id="CP104205">
    <property type="protein sequence ID" value="UWX54593.1"/>
    <property type="molecule type" value="Genomic_DNA"/>
</dbReference>